<gene>
    <name evidence="1" type="ORF">AYBTSS11_LOCUS12104</name>
</gene>
<keyword evidence="2" id="KW-1185">Reference proteome</keyword>
<organism evidence="1 2">
    <name type="scientific">Sphenostylis stenocarpa</name>
    <dbReference type="NCBI Taxonomy" id="92480"/>
    <lineage>
        <taxon>Eukaryota</taxon>
        <taxon>Viridiplantae</taxon>
        <taxon>Streptophyta</taxon>
        <taxon>Embryophyta</taxon>
        <taxon>Tracheophyta</taxon>
        <taxon>Spermatophyta</taxon>
        <taxon>Magnoliopsida</taxon>
        <taxon>eudicotyledons</taxon>
        <taxon>Gunneridae</taxon>
        <taxon>Pentapetalae</taxon>
        <taxon>rosids</taxon>
        <taxon>fabids</taxon>
        <taxon>Fabales</taxon>
        <taxon>Fabaceae</taxon>
        <taxon>Papilionoideae</taxon>
        <taxon>50 kb inversion clade</taxon>
        <taxon>NPAAA clade</taxon>
        <taxon>indigoferoid/millettioid clade</taxon>
        <taxon>Phaseoleae</taxon>
        <taxon>Sphenostylis</taxon>
    </lineage>
</organism>
<protein>
    <submittedName>
        <fullName evidence="1">Uncharacterized protein</fullName>
    </submittedName>
</protein>
<accession>A0AA86SMI2</accession>
<reference evidence="1" key="1">
    <citation type="submission" date="2023-10" db="EMBL/GenBank/DDBJ databases">
        <authorList>
            <person name="Domelevo Entfellner J.-B."/>
        </authorList>
    </citation>
    <scope>NUCLEOTIDE SEQUENCE</scope>
</reference>
<dbReference type="AlphaFoldDB" id="A0AA86SMI2"/>
<proteinExistence type="predicted"/>
<dbReference type="EMBL" id="OY731400">
    <property type="protein sequence ID" value="CAJ1944794.1"/>
    <property type="molecule type" value="Genomic_DNA"/>
</dbReference>
<evidence type="ECO:0000313" key="1">
    <source>
        <dbReference type="EMBL" id="CAJ1944794.1"/>
    </source>
</evidence>
<dbReference type="Proteomes" id="UP001189624">
    <property type="component" value="Chromosome 3"/>
</dbReference>
<sequence length="59" mass="6573">MDSDVDRIDCSLLNQTTLTSPSQGFPQKNSQGICLFLPSNRSRLEHQFLGMQACAMNVQ</sequence>
<dbReference type="Gramene" id="rna-AYBTSS11_LOCUS12104">
    <property type="protein sequence ID" value="CAJ1944794.1"/>
    <property type="gene ID" value="gene-AYBTSS11_LOCUS12104"/>
</dbReference>
<name>A0AA86SMI2_9FABA</name>
<evidence type="ECO:0000313" key="2">
    <source>
        <dbReference type="Proteomes" id="UP001189624"/>
    </source>
</evidence>